<organism evidence="1 2">
    <name type="scientific">Conidiobolus coronatus (strain ATCC 28846 / CBS 209.66 / NRRL 28638)</name>
    <name type="common">Delacroixia coronata</name>
    <dbReference type="NCBI Taxonomy" id="796925"/>
    <lineage>
        <taxon>Eukaryota</taxon>
        <taxon>Fungi</taxon>
        <taxon>Fungi incertae sedis</taxon>
        <taxon>Zoopagomycota</taxon>
        <taxon>Entomophthoromycotina</taxon>
        <taxon>Entomophthoromycetes</taxon>
        <taxon>Entomophthorales</taxon>
        <taxon>Ancylistaceae</taxon>
        <taxon>Conidiobolus</taxon>
    </lineage>
</organism>
<gene>
    <name evidence="1" type="ORF">CONCODRAFT_3941</name>
</gene>
<sequence length="92" mass="10344">MMYQERAQTKQRPGGNLLGSFDFLDSENHHCKVGFHSLMGLFVPVINKTKAAWCSGTTKKGESCQRRCKGSNQYCSAHDKESASKDMREMVP</sequence>
<dbReference type="Proteomes" id="UP000070444">
    <property type="component" value="Unassembled WGS sequence"/>
</dbReference>
<accession>A0A137PE53</accession>
<evidence type="ECO:0000313" key="2">
    <source>
        <dbReference type="Proteomes" id="UP000070444"/>
    </source>
</evidence>
<reference evidence="1 2" key="1">
    <citation type="journal article" date="2015" name="Genome Biol. Evol.">
        <title>Phylogenomic analyses indicate that early fungi evolved digesting cell walls of algal ancestors of land plants.</title>
        <authorList>
            <person name="Chang Y."/>
            <person name="Wang S."/>
            <person name="Sekimoto S."/>
            <person name="Aerts A.L."/>
            <person name="Choi C."/>
            <person name="Clum A."/>
            <person name="LaButti K.M."/>
            <person name="Lindquist E.A."/>
            <person name="Yee Ngan C."/>
            <person name="Ohm R.A."/>
            <person name="Salamov A.A."/>
            <person name="Grigoriev I.V."/>
            <person name="Spatafora J.W."/>
            <person name="Berbee M.L."/>
        </authorList>
    </citation>
    <scope>NUCLEOTIDE SEQUENCE [LARGE SCALE GENOMIC DNA]</scope>
    <source>
        <strain evidence="1 2">NRRL 28638</strain>
    </source>
</reference>
<proteinExistence type="predicted"/>
<name>A0A137PE53_CONC2</name>
<keyword evidence="2" id="KW-1185">Reference proteome</keyword>
<protein>
    <submittedName>
        <fullName evidence="1">Uncharacterized protein</fullName>
    </submittedName>
</protein>
<dbReference type="AlphaFoldDB" id="A0A137PE53"/>
<evidence type="ECO:0000313" key="1">
    <source>
        <dbReference type="EMBL" id="KXN73260.1"/>
    </source>
</evidence>
<dbReference type="EMBL" id="KQ964440">
    <property type="protein sequence ID" value="KXN73260.1"/>
    <property type="molecule type" value="Genomic_DNA"/>
</dbReference>